<dbReference type="PANTHER" id="PTHR11596:SF5">
    <property type="entry name" value="ALKALINE PHOSPHATASE"/>
    <property type="match status" value="1"/>
</dbReference>
<dbReference type="GO" id="GO:0046872">
    <property type="term" value="F:metal ion binding"/>
    <property type="evidence" value="ECO:0007669"/>
    <property type="project" value="UniProtKB-KW"/>
</dbReference>
<keyword evidence="3" id="KW-0479">Metal-binding</keyword>
<gene>
    <name evidence="5" type="primary">phoB</name>
    <name evidence="5" type="ORF">MOMUL_20670</name>
</gene>
<dbReference type="EMBL" id="LTBC01000008">
    <property type="protein sequence ID" value="KYH31704.1"/>
    <property type="molecule type" value="Genomic_DNA"/>
</dbReference>
<comment type="cofactor">
    <cofactor evidence="3">
        <name>Zn(2+)</name>
        <dbReference type="ChEBI" id="CHEBI:29105"/>
    </cofactor>
    <text evidence="3">Binds 2 Zn(2+) ions.</text>
</comment>
<evidence type="ECO:0000256" key="2">
    <source>
        <dbReference type="PIRSR" id="PIRSR601952-1"/>
    </source>
</evidence>
<dbReference type="CDD" id="cd16012">
    <property type="entry name" value="ALP"/>
    <property type="match status" value="1"/>
</dbReference>
<feature type="binding site" evidence="3">
    <location>
        <position position="330"/>
    </location>
    <ligand>
        <name>Zn(2+)</name>
        <dbReference type="ChEBI" id="CHEBI:29105"/>
        <label>2</label>
    </ligand>
</feature>
<sequence>MPFCGSRVTRSCYQKLLSLVLVVTLLAAAFLPLVPAEAAATAKNVIILVGDGMGASHTTLARWYKGGPLALDEMVSGAVRTYSAESLITDSAPAATAFATGYKSNDKFIGIAAASVTVPGAASLNAGDQYRPLATVLEGAKLLGKATGLIATSNLQHATPAAFSSHWHSRSNYEEIGKQQVYEQLDVALGGGKKYLLPKEQGGTRKDGLNLLDELKNMGYTIVSNTQELLQTKASKVWGLFADDAMAYDFDRDPAKEPSLAQMTRKAIEILSQDPDGFFLFVEGSEIDWASHANDPVGVISETLAFDAAVKEALDFAKKDGQTLVVAFTDHGNGGMSIGNKASDNTYSKLSFEQVIEPLRKARLTGQGVEARLNAGRSNVVEVMAKYYGITDLTEEEIAAIRKAKPGSLNYVIGPMISKRAYIGWTTNGHTGEDVFLYSYGPGKLTGTVENAEIGRKVAAAMGLDLTWLNKELFIPVRQAFKDAAITWDNSNPNLPKVIIERGGKRAELPVGTNLMRINGQKHYLPGVIVYSEPKGVTYIPRAATQLLN</sequence>
<keyword evidence="3" id="KW-0862">Zinc</keyword>
<feature type="binding site" evidence="3">
    <location>
        <position position="292"/>
    </location>
    <ligand>
        <name>Zn(2+)</name>
        <dbReference type="ChEBI" id="CHEBI:29105"/>
        <label>2</label>
    </ligand>
</feature>
<comment type="similarity">
    <text evidence="4">Belongs to the alkaline phosphatase family.</text>
</comment>
<evidence type="ECO:0000256" key="4">
    <source>
        <dbReference type="RuleBase" id="RU003946"/>
    </source>
</evidence>
<keyword evidence="6" id="KW-1185">Reference proteome</keyword>
<comment type="caution">
    <text evidence="5">The sequence shown here is derived from an EMBL/GenBank/DDBJ whole genome shotgun (WGS) entry which is preliminary data.</text>
</comment>
<dbReference type="Proteomes" id="UP000075670">
    <property type="component" value="Unassembled WGS sequence"/>
</dbReference>
<dbReference type="RefSeq" id="WP_062284628.1">
    <property type="nucleotide sequence ID" value="NZ_LTBC01000008.1"/>
</dbReference>
<dbReference type="PATRIC" id="fig|1122241.3.peg.2197"/>
<proteinExistence type="inferred from homology"/>
<feature type="binding site" evidence="3">
    <location>
        <position position="51"/>
    </location>
    <ligand>
        <name>Mg(2+)</name>
        <dbReference type="ChEBI" id="CHEBI:18420"/>
    </ligand>
</feature>
<dbReference type="OrthoDB" id="9794455at2"/>
<dbReference type="Pfam" id="PF00245">
    <property type="entry name" value="Alk_phosphatase"/>
    <property type="match status" value="1"/>
</dbReference>
<reference evidence="5 6" key="1">
    <citation type="submission" date="2016-02" db="EMBL/GenBank/DDBJ databases">
        <title>Genome sequence of Moorella mulderi DSM 14980.</title>
        <authorList>
            <person name="Poehlein A."/>
            <person name="Daniel R."/>
        </authorList>
    </citation>
    <scope>NUCLEOTIDE SEQUENCE [LARGE SCALE GENOMIC DNA]</scope>
    <source>
        <strain evidence="5 6">DSM 14980</strain>
    </source>
</reference>
<dbReference type="GO" id="GO:0004035">
    <property type="term" value="F:alkaline phosphatase activity"/>
    <property type="evidence" value="ECO:0007669"/>
    <property type="project" value="UniProtKB-EC"/>
</dbReference>
<name>A0A151AVL4_9FIRM</name>
<dbReference type="InterPro" id="IPR001952">
    <property type="entry name" value="Alkaline_phosphatase"/>
</dbReference>
<accession>A0A151AVL4</accession>
<organism evidence="5 6">
    <name type="scientific">Moorella mulderi DSM 14980</name>
    <dbReference type="NCBI Taxonomy" id="1122241"/>
    <lineage>
        <taxon>Bacteria</taxon>
        <taxon>Bacillati</taxon>
        <taxon>Bacillota</taxon>
        <taxon>Clostridia</taxon>
        <taxon>Neomoorellales</taxon>
        <taxon>Neomoorellaceae</taxon>
        <taxon>Neomoorella</taxon>
    </lineage>
</organism>
<feature type="active site" description="Phosphoserine intermediate" evidence="2">
    <location>
        <position position="91"/>
    </location>
</feature>
<evidence type="ECO:0000256" key="3">
    <source>
        <dbReference type="PIRSR" id="PIRSR601952-2"/>
    </source>
</evidence>
<keyword evidence="5" id="KW-0378">Hydrolase</keyword>
<dbReference type="PRINTS" id="PR00113">
    <property type="entry name" value="ALKPHPHTASE"/>
</dbReference>
<comment type="cofactor">
    <cofactor evidence="3">
        <name>Mg(2+)</name>
        <dbReference type="ChEBI" id="CHEBI:18420"/>
    </cofactor>
    <text evidence="3">Binds 1 Mg(2+) ion.</text>
</comment>
<evidence type="ECO:0000313" key="6">
    <source>
        <dbReference type="Proteomes" id="UP000075670"/>
    </source>
</evidence>
<feature type="binding site" evidence="3">
    <location>
        <position position="288"/>
    </location>
    <ligand>
        <name>Zn(2+)</name>
        <dbReference type="ChEBI" id="CHEBI:29105"/>
        <label>2</label>
    </ligand>
</feature>
<feature type="binding site" evidence="3">
    <location>
        <position position="430"/>
    </location>
    <ligand>
        <name>Zn(2+)</name>
        <dbReference type="ChEBI" id="CHEBI:29105"/>
        <label>2</label>
    </ligand>
</feature>
<keyword evidence="3" id="KW-0460">Magnesium</keyword>
<feature type="binding site" evidence="3">
    <location>
        <position position="159"/>
    </location>
    <ligand>
        <name>Mg(2+)</name>
        <dbReference type="ChEBI" id="CHEBI:18420"/>
    </ligand>
</feature>
<dbReference type="InterPro" id="IPR017850">
    <property type="entry name" value="Alkaline_phosphatase_core_sf"/>
</dbReference>
<protein>
    <submittedName>
        <fullName evidence="5">Alkaline phosphatase 3</fullName>
        <ecNumber evidence="5">3.1.3.1</ecNumber>
    </submittedName>
</protein>
<feature type="binding site" evidence="3">
    <location>
        <position position="331"/>
    </location>
    <ligand>
        <name>Zn(2+)</name>
        <dbReference type="ChEBI" id="CHEBI:29105"/>
        <label>2</label>
    </ligand>
</feature>
<dbReference type="Gene3D" id="3.40.720.10">
    <property type="entry name" value="Alkaline Phosphatase, subunit A"/>
    <property type="match status" value="1"/>
</dbReference>
<feature type="binding site" evidence="3">
    <location>
        <position position="51"/>
    </location>
    <ligand>
        <name>Zn(2+)</name>
        <dbReference type="ChEBI" id="CHEBI:29105"/>
        <label>2</label>
    </ligand>
</feature>
<dbReference type="EC" id="3.1.3.1" evidence="5"/>
<dbReference type="SMART" id="SM00098">
    <property type="entry name" value="alkPPc"/>
    <property type="match status" value="1"/>
</dbReference>
<dbReference type="AlphaFoldDB" id="A0A151AVL4"/>
<feature type="binding site" evidence="3">
    <location>
        <position position="283"/>
    </location>
    <ligand>
        <name>Mg(2+)</name>
        <dbReference type="ChEBI" id="CHEBI:18420"/>
    </ligand>
</feature>
<evidence type="ECO:0000313" key="5">
    <source>
        <dbReference type="EMBL" id="KYH31704.1"/>
    </source>
</evidence>
<keyword evidence="1" id="KW-0597">Phosphoprotein</keyword>
<dbReference type="SUPFAM" id="SSF53649">
    <property type="entry name" value="Alkaline phosphatase-like"/>
    <property type="match status" value="1"/>
</dbReference>
<evidence type="ECO:0000256" key="1">
    <source>
        <dbReference type="ARBA" id="ARBA00022553"/>
    </source>
</evidence>
<feature type="binding site" evidence="3">
    <location>
        <position position="157"/>
    </location>
    <ligand>
        <name>Mg(2+)</name>
        <dbReference type="ChEBI" id="CHEBI:18420"/>
    </ligand>
</feature>
<dbReference type="PANTHER" id="PTHR11596">
    <property type="entry name" value="ALKALINE PHOSPHATASE"/>
    <property type="match status" value="1"/>
</dbReference>
<dbReference type="Gene3D" id="1.10.60.40">
    <property type="match status" value="1"/>
</dbReference>